<accession>A0A318KX86</accession>
<dbReference type="PANTHER" id="PTHR37305">
    <property type="entry name" value="INTEGRAL MEMBRANE PROTEIN-RELATED"/>
    <property type="match status" value="1"/>
</dbReference>
<dbReference type="Pfam" id="PF12730">
    <property type="entry name" value="ABC2_membrane_4"/>
    <property type="match status" value="1"/>
</dbReference>
<sequence length="277" mass="30581">MNKLLNADLHRMIKNRCFQICLTFMCLLGLLIPFMQFRNMQVYGTSAVLESTFFAYPLFVNILLAVFCSLFTGTEYSDGTIRNKLIIGHSRSAIYLSNLIVCLFCGLIMCLGFIICYCLAGVPLLGFFTVDLKIILILIFCSILCAAASSACCVMVAMLCQNKALSAIICVLGAFVLLIGATYVHSQLNQPETYATYELTNNGDEPGVSKTVPNPRYLTGAKRTVYEFIYDFVPPCQAVQLANLGVAHPWRLPLYSLTILITTTLAGIGLLKKKDIN</sequence>
<dbReference type="PANTHER" id="PTHR37305:SF1">
    <property type="entry name" value="MEMBRANE PROTEIN"/>
    <property type="match status" value="1"/>
</dbReference>
<comment type="caution">
    <text evidence="2">The sequence shown here is derived from an EMBL/GenBank/DDBJ whole genome shotgun (WGS) entry which is preliminary data.</text>
</comment>
<dbReference type="GO" id="GO:0005886">
    <property type="term" value="C:plasma membrane"/>
    <property type="evidence" value="ECO:0007669"/>
    <property type="project" value="UniProtKB-SubCell"/>
</dbReference>
<dbReference type="OrthoDB" id="1862600at2"/>
<protein>
    <submittedName>
        <fullName evidence="2">ABC-2 family transporter</fullName>
    </submittedName>
</protein>
<evidence type="ECO:0000256" key="1">
    <source>
        <dbReference type="SAM" id="Phobius"/>
    </source>
</evidence>
<name>A0A318KX86_9FIRM</name>
<keyword evidence="1" id="KW-0812">Transmembrane</keyword>
<feature type="transmembrane region" description="Helical" evidence="1">
    <location>
        <begin position="93"/>
        <end position="122"/>
    </location>
</feature>
<dbReference type="AlphaFoldDB" id="A0A318KX86"/>
<dbReference type="EMBL" id="QJKH01000001">
    <property type="protein sequence ID" value="PXX81498.1"/>
    <property type="molecule type" value="Genomic_DNA"/>
</dbReference>
<gene>
    <name evidence="2" type="ORF">DES51_101103</name>
</gene>
<dbReference type="GO" id="GO:0140359">
    <property type="term" value="F:ABC-type transporter activity"/>
    <property type="evidence" value="ECO:0007669"/>
    <property type="project" value="InterPro"/>
</dbReference>
<organism evidence="2 3">
    <name type="scientific">Dielma fastidiosa</name>
    <dbReference type="NCBI Taxonomy" id="1034346"/>
    <lineage>
        <taxon>Bacteria</taxon>
        <taxon>Bacillati</taxon>
        <taxon>Bacillota</taxon>
        <taxon>Erysipelotrichia</taxon>
        <taxon>Erysipelotrichales</taxon>
        <taxon>Erysipelotrichaceae</taxon>
        <taxon>Dielma</taxon>
    </lineage>
</organism>
<evidence type="ECO:0000313" key="3">
    <source>
        <dbReference type="Proteomes" id="UP000247612"/>
    </source>
</evidence>
<reference evidence="2 3" key="1">
    <citation type="submission" date="2018-05" db="EMBL/GenBank/DDBJ databases">
        <title>Genomic Encyclopedia of Type Strains, Phase IV (KMG-IV): sequencing the most valuable type-strain genomes for metagenomic binning, comparative biology and taxonomic classification.</title>
        <authorList>
            <person name="Goeker M."/>
        </authorList>
    </citation>
    <scope>NUCLEOTIDE SEQUENCE [LARGE SCALE GENOMIC DNA]</scope>
    <source>
        <strain evidence="2 3">JC118</strain>
    </source>
</reference>
<feature type="transmembrane region" description="Helical" evidence="1">
    <location>
        <begin position="134"/>
        <end position="157"/>
    </location>
</feature>
<keyword evidence="1" id="KW-1133">Transmembrane helix</keyword>
<feature type="transmembrane region" description="Helical" evidence="1">
    <location>
        <begin position="164"/>
        <end position="184"/>
    </location>
</feature>
<feature type="transmembrane region" description="Helical" evidence="1">
    <location>
        <begin position="53"/>
        <end position="72"/>
    </location>
</feature>
<dbReference type="STRING" id="1034346.GCA_000313565_00102"/>
<proteinExistence type="predicted"/>
<feature type="transmembrane region" description="Helical" evidence="1">
    <location>
        <begin position="20"/>
        <end position="37"/>
    </location>
</feature>
<keyword evidence="3" id="KW-1185">Reference proteome</keyword>
<feature type="transmembrane region" description="Helical" evidence="1">
    <location>
        <begin position="252"/>
        <end position="271"/>
    </location>
</feature>
<dbReference type="Proteomes" id="UP000247612">
    <property type="component" value="Unassembled WGS sequence"/>
</dbReference>
<keyword evidence="1" id="KW-0472">Membrane</keyword>
<dbReference type="RefSeq" id="WP_022936414.1">
    <property type="nucleotide sequence ID" value="NZ_CABKRQ010000001.1"/>
</dbReference>
<evidence type="ECO:0000313" key="2">
    <source>
        <dbReference type="EMBL" id="PXX81498.1"/>
    </source>
</evidence>